<dbReference type="EMBL" id="JAAVUP010000002">
    <property type="protein sequence ID" value="NKE16938.1"/>
    <property type="molecule type" value="Genomic_DNA"/>
</dbReference>
<reference evidence="1" key="1">
    <citation type="submission" date="2020-01" db="EMBL/GenBank/DDBJ databases">
        <authorList>
            <person name="Rat A."/>
        </authorList>
    </citation>
    <scope>NUCLEOTIDE SEQUENCE</scope>
    <source>
        <strain evidence="1">LMG 31161</strain>
    </source>
</reference>
<sequence length="424" mass="45535">MITATDPAILREGTIDLWGRRCFLVRAPHVRLGDLARIDERITAFLEALTLGWRRQPGDRASEPTEGSSAAAFEAVSMALEGGNLVTAVLPAAVALATSGAVAALAWSDRAPARAAIDAHLLSPDPVIRAVAIAAIGARRSNVPDDLLATFAADPEPLPRARAFRTIGQLGRLALLPQLLAARADPDPECRFWAAWSAARLGATEPFGVLAEIARGTGPRADAALEMLLRRVPIEQGNAWLSAYSRNLPDRRRSLVRATGILGDPLYIPWLLACMEEADISRVAGEAVAMITGLDIAYLDMDRDPPEGFEAGPNDDPADENVALDEDEWLPWPDPRKIGAWWGRNAKRFPAGTAFFLGEPKQSANWLGALSDAFQRQRLAAAMELAIRQPGQPMFEARARGRLQRQQLAQAMGGVSSAGSSAPS</sequence>
<reference evidence="2 3" key="2">
    <citation type="submission" date="2020-02" db="EMBL/GenBank/DDBJ databases">
        <authorList>
            <person name="Sun Q."/>
            <person name="Inoue M."/>
        </authorList>
    </citation>
    <scope>NUCLEOTIDE SEQUENCE [LARGE SCALE GENOMIC DNA]</scope>
    <source>
        <strain evidence="2 3">KCTC 22478</strain>
    </source>
</reference>
<dbReference type="AlphaFoldDB" id="A0A9X9WMK8"/>
<accession>A0A9X9WMK8</accession>
<dbReference type="Proteomes" id="UP001138708">
    <property type="component" value="Unassembled WGS sequence"/>
</dbReference>
<dbReference type="Proteomes" id="UP000746741">
    <property type="component" value="Unassembled WGS sequence"/>
</dbReference>
<gene>
    <name evidence="2" type="ORF">GWK15_08295</name>
    <name evidence="1" type="ORF">GXW75_20100</name>
</gene>
<dbReference type="InterPro" id="IPR016024">
    <property type="entry name" value="ARM-type_fold"/>
</dbReference>
<reference evidence="1" key="3">
    <citation type="journal article" date="2021" name="Syst. Appl. Microbiol.">
        <title>Roseomonas hellenica sp. nov., isolated from roots of wild-growing Alkanna tinctoria.</title>
        <authorList>
            <person name="Rat A."/>
            <person name="Naranjo H.D."/>
            <person name="Lebbe L."/>
            <person name="Cnockaert M."/>
            <person name="Krigas N."/>
            <person name="Grigoriadou K."/>
            <person name="Maloupa E."/>
            <person name="Willems A."/>
        </authorList>
    </citation>
    <scope>NUCLEOTIDE SEQUENCE</scope>
    <source>
        <strain evidence="1">LMG 31161</strain>
    </source>
</reference>
<dbReference type="RefSeq" id="WP_168040821.1">
    <property type="nucleotide sequence ID" value="NZ_JAAEDK010000057.1"/>
</dbReference>
<comment type="caution">
    <text evidence="1">The sequence shown here is derived from an EMBL/GenBank/DDBJ whole genome shotgun (WGS) entry which is preliminary data.</text>
</comment>
<dbReference type="Pfam" id="PF13646">
    <property type="entry name" value="HEAT_2"/>
    <property type="match status" value="1"/>
</dbReference>
<dbReference type="InterPro" id="IPR011989">
    <property type="entry name" value="ARM-like"/>
</dbReference>
<protein>
    <submittedName>
        <fullName evidence="1">TIGR02270 family protein</fullName>
    </submittedName>
</protein>
<dbReference type="NCBIfam" id="TIGR02270">
    <property type="entry name" value="TIGR02270 family protein"/>
    <property type="match status" value="1"/>
</dbReference>
<organism evidence="1 4">
    <name type="scientific">Neoroseomonas oryzicola</name>
    <dbReference type="NCBI Taxonomy" id="535904"/>
    <lineage>
        <taxon>Bacteria</taxon>
        <taxon>Pseudomonadati</taxon>
        <taxon>Pseudomonadota</taxon>
        <taxon>Alphaproteobacteria</taxon>
        <taxon>Acetobacterales</taxon>
        <taxon>Acetobacteraceae</taxon>
        <taxon>Neoroseomonas</taxon>
    </lineage>
</organism>
<evidence type="ECO:0000313" key="2">
    <source>
        <dbReference type="EMBL" id="NKE16938.1"/>
    </source>
</evidence>
<dbReference type="InterPro" id="IPR011959">
    <property type="entry name" value="CHP02270"/>
</dbReference>
<dbReference type="EMBL" id="JAAEDK010000057">
    <property type="protein sequence ID" value="MBR0661568.1"/>
    <property type="molecule type" value="Genomic_DNA"/>
</dbReference>
<dbReference type="SUPFAM" id="SSF48371">
    <property type="entry name" value="ARM repeat"/>
    <property type="match status" value="1"/>
</dbReference>
<keyword evidence="3" id="KW-1185">Reference proteome</keyword>
<dbReference type="Gene3D" id="1.25.10.10">
    <property type="entry name" value="Leucine-rich Repeat Variant"/>
    <property type="match status" value="1"/>
</dbReference>
<evidence type="ECO:0000313" key="1">
    <source>
        <dbReference type="EMBL" id="MBR0661568.1"/>
    </source>
</evidence>
<evidence type="ECO:0000313" key="3">
    <source>
        <dbReference type="Proteomes" id="UP000746741"/>
    </source>
</evidence>
<evidence type="ECO:0000313" key="4">
    <source>
        <dbReference type="Proteomes" id="UP001138708"/>
    </source>
</evidence>
<proteinExistence type="predicted"/>
<name>A0A9X9WMK8_9PROT</name>